<dbReference type="MEROPS" id="S01.B58"/>
<dbReference type="InterPro" id="IPR001314">
    <property type="entry name" value="Peptidase_S1A"/>
</dbReference>
<reference evidence="13 14" key="1">
    <citation type="journal article" date="2007" name="Nature">
        <title>Evolution of genes and genomes on the Drosophila phylogeny.</title>
        <authorList>
            <consortium name="Drosophila 12 Genomes Consortium"/>
            <person name="Clark A.G."/>
            <person name="Eisen M.B."/>
            <person name="Smith D.R."/>
            <person name="Bergman C.M."/>
            <person name="Oliver B."/>
            <person name="Markow T.A."/>
            <person name="Kaufman T.C."/>
            <person name="Kellis M."/>
            <person name="Gelbart W."/>
            <person name="Iyer V.N."/>
            <person name="Pollard D.A."/>
            <person name="Sackton T.B."/>
            <person name="Larracuente A.M."/>
            <person name="Singh N.D."/>
            <person name="Abad J.P."/>
            <person name="Abt D.N."/>
            <person name="Adryan B."/>
            <person name="Aguade M."/>
            <person name="Akashi H."/>
            <person name="Anderson W.W."/>
            <person name="Aquadro C.F."/>
            <person name="Ardell D.H."/>
            <person name="Arguello R."/>
            <person name="Artieri C.G."/>
            <person name="Barbash D.A."/>
            <person name="Barker D."/>
            <person name="Barsanti P."/>
            <person name="Batterham P."/>
            <person name="Batzoglou S."/>
            <person name="Begun D."/>
            <person name="Bhutkar A."/>
            <person name="Blanco E."/>
            <person name="Bosak S.A."/>
            <person name="Bradley R.K."/>
            <person name="Brand A.D."/>
            <person name="Brent M.R."/>
            <person name="Brooks A.N."/>
            <person name="Brown R.H."/>
            <person name="Butlin R.K."/>
            <person name="Caggese C."/>
            <person name="Calvi B.R."/>
            <person name="Bernardo de Carvalho A."/>
            <person name="Caspi A."/>
            <person name="Castrezana S."/>
            <person name="Celniker S.E."/>
            <person name="Chang J.L."/>
            <person name="Chapple C."/>
            <person name="Chatterji S."/>
            <person name="Chinwalla A."/>
            <person name="Civetta A."/>
            <person name="Clifton S.W."/>
            <person name="Comeron J.M."/>
            <person name="Costello J.C."/>
            <person name="Coyne J.A."/>
            <person name="Daub J."/>
            <person name="David R.G."/>
            <person name="Delcher A.L."/>
            <person name="Delehaunty K."/>
            <person name="Do C.B."/>
            <person name="Ebling H."/>
            <person name="Edwards K."/>
            <person name="Eickbush T."/>
            <person name="Evans J.D."/>
            <person name="Filipski A."/>
            <person name="Findeiss S."/>
            <person name="Freyhult E."/>
            <person name="Fulton L."/>
            <person name="Fulton R."/>
            <person name="Garcia A.C."/>
            <person name="Gardiner A."/>
            <person name="Garfield D.A."/>
            <person name="Garvin B.E."/>
            <person name="Gibson G."/>
            <person name="Gilbert D."/>
            <person name="Gnerre S."/>
            <person name="Godfrey J."/>
            <person name="Good R."/>
            <person name="Gotea V."/>
            <person name="Gravely B."/>
            <person name="Greenberg A.J."/>
            <person name="Griffiths-Jones S."/>
            <person name="Gross S."/>
            <person name="Guigo R."/>
            <person name="Gustafson E.A."/>
            <person name="Haerty W."/>
            <person name="Hahn M.W."/>
            <person name="Halligan D.L."/>
            <person name="Halpern A.L."/>
            <person name="Halter G.M."/>
            <person name="Han M.V."/>
            <person name="Heger A."/>
            <person name="Hillier L."/>
            <person name="Hinrichs A.S."/>
            <person name="Holmes I."/>
            <person name="Hoskins R.A."/>
            <person name="Hubisz M.J."/>
            <person name="Hultmark D."/>
            <person name="Huntley M.A."/>
            <person name="Jaffe D.B."/>
            <person name="Jagadeeshan S."/>
            <person name="Jeck W.R."/>
            <person name="Johnson J."/>
            <person name="Jones C.D."/>
            <person name="Jordan W.C."/>
            <person name="Karpen G.H."/>
            <person name="Kataoka E."/>
            <person name="Keightley P.D."/>
            <person name="Kheradpour P."/>
            <person name="Kirkness E.F."/>
            <person name="Koerich L.B."/>
            <person name="Kristiansen K."/>
            <person name="Kudrna D."/>
            <person name="Kulathinal R.J."/>
            <person name="Kumar S."/>
            <person name="Kwok R."/>
            <person name="Lander E."/>
            <person name="Langley C.H."/>
            <person name="Lapoint R."/>
            <person name="Lazzaro B.P."/>
            <person name="Lee S.J."/>
            <person name="Levesque L."/>
            <person name="Li R."/>
            <person name="Lin C.F."/>
            <person name="Lin M.F."/>
            <person name="Lindblad-Toh K."/>
            <person name="Llopart A."/>
            <person name="Long M."/>
            <person name="Low L."/>
            <person name="Lozovsky E."/>
            <person name="Lu J."/>
            <person name="Luo M."/>
            <person name="Machado C.A."/>
            <person name="Makalowski W."/>
            <person name="Marzo M."/>
            <person name="Matsuda M."/>
            <person name="Matzkin L."/>
            <person name="McAllister B."/>
            <person name="McBride C.S."/>
            <person name="McKernan B."/>
            <person name="McKernan K."/>
            <person name="Mendez-Lago M."/>
            <person name="Minx P."/>
            <person name="Mollenhauer M.U."/>
            <person name="Montooth K."/>
            <person name="Mount S.M."/>
            <person name="Mu X."/>
            <person name="Myers E."/>
            <person name="Negre B."/>
            <person name="Newfeld S."/>
            <person name="Nielsen R."/>
            <person name="Noor M.A."/>
            <person name="O'Grady P."/>
            <person name="Pachter L."/>
            <person name="Papaceit M."/>
            <person name="Parisi M.J."/>
            <person name="Parisi M."/>
            <person name="Parts L."/>
            <person name="Pedersen J.S."/>
            <person name="Pesole G."/>
            <person name="Phillippy A.M."/>
            <person name="Ponting C.P."/>
            <person name="Pop M."/>
            <person name="Porcelli D."/>
            <person name="Powell J.R."/>
            <person name="Prohaska S."/>
            <person name="Pruitt K."/>
            <person name="Puig M."/>
            <person name="Quesneville H."/>
            <person name="Ram K.R."/>
            <person name="Rand D."/>
            <person name="Rasmussen M.D."/>
            <person name="Reed L.K."/>
            <person name="Reenan R."/>
            <person name="Reily A."/>
            <person name="Remington K.A."/>
            <person name="Rieger T.T."/>
            <person name="Ritchie M.G."/>
            <person name="Robin C."/>
            <person name="Rogers Y.H."/>
            <person name="Rohde C."/>
            <person name="Rozas J."/>
            <person name="Rubenfield M.J."/>
            <person name="Ruiz A."/>
            <person name="Russo S."/>
            <person name="Salzberg S.L."/>
            <person name="Sanchez-Gracia A."/>
            <person name="Saranga D.J."/>
            <person name="Sato H."/>
            <person name="Schaeffer S.W."/>
            <person name="Schatz M.C."/>
            <person name="Schlenke T."/>
            <person name="Schwartz R."/>
            <person name="Segarra C."/>
            <person name="Singh R.S."/>
            <person name="Sirot L."/>
            <person name="Sirota M."/>
            <person name="Sisneros N.B."/>
            <person name="Smith C.D."/>
            <person name="Smith T.F."/>
            <person name="Spieth J."/>
            <person name="Stage D.E."/>
            <person name="Stark A."/>
            <person name="Stephan W."/>
            <person name="Strausberg R.L."/>
            <person name="Strempel S."/>
            <person name="Sturgill D."/>
            <person name="Sutton G."/>
            <person name="Sutton G.G."/>
            <person name="Tao W."/>
            <person name="Teichmann S."/>
            <person name="Tobari Y.N."/>
            <person name="Tomimura Y."/>
            <person name="Tsolas J.M."/>
            <person name="Valente V.L."/>
            <person name="Venter E."/>
            <person name="Venter J.C."/>
            <person name="Vicario S."/>
            <person name="Vieira F.G."/>
            <person name="Vilella A.J."/>
            <person name="Villasante A."/>
            <person name="Walenz B."/>
            <person name="Wang J."/>
            <person name="Wasserman M."/>
            <person name="Watts T."/>
            <person name="Wilson D."/>
            <person name="Wilson R.K."/>
            <person name="Wing R.A."/>
            <person name="Wolfner M.F."/>
            <person name="Wong A."/>
            <person name="Wong G.K."/>
            <person name="Wu C.I."/>
            <person name="Wu G."/>
            <person name="Yamamoto D."/>
            <person name="Yang H.P."/>
            <person name="Yang S.P."/>
            <person name="Yorke J.A."/>
            <person name="Yoshida K."/>
            <person name="Zdobnov E."/>
            <person name="Zhang P."/>
            <person name="Zhang Y."/>
            <person name="Zimin A.V."/>
            <person name="Baldwin J."/>
            <person name="Abdouelleil A."/>
            <person name="Abdulkadir J."/>
            <person name="Abebe A."/>
            <person name="Abera B."/>
            <person name="Abreu J."/>
            <person name="Acer S.C."/>
            <person name="Aftuck L."/>
            <person name="Alexander A."/>
            <person name="An P."/>
            <person name="Anderson E."/>
            <person name="Anderson S."/>
            <person name="Arachi H."/>
            <person name="Azer M."/>
            <person name="Bachantsang P."/>
            <person name="Barry A."/>
            <person name="Bayul T."/>
            <person name="Berlin A."/>
            <person name="Bessette D."/>
            <person name="Bloom T."/>
            <person name="Blye J."/>
            <person name="Boguslavskiy L."/>
            <person name="Bonnet C."/>
            <person name="Boukhgalter B."/>
            <person name="Bourzgui I."/>
            <person name="Brown A."/>
            <person name="Cahill P."/>
            <person name="Channer S."/>
            <person name="Cheshatsang Y."/>
            <person name="Chuda L."/>
            <person name="Citroen M."/>
            <person name="Collymore A."/>
            <person name="Cooke P."/>
            <person name="Costello M."/>
            <person name="D'Aco K."/>
            <person name="Daza R."/>
            <person name="De Haan G."/>
            <person name="DeGray S."/>
            <person name="DeMaso C."/>
            <person name="Dhargay N."/>
            <person name="Dooley K."/>
            <person name="Dooley E."/>
            <person name="Doricent M."/>
            <person name="Dorje P."/>
            <person name="Dorjee K."/>
            <person name="Dupes A."/>
            <person name="Elong R."/>
            <person name="Falk J."/>
            <person name="Farina A."/>
            <person name="Faro S."/>
            <person name="Ferguson D."/>
            <person name="Fisher S."/>
            <person name="Foley C.D."/>
            <person name="Franke A."/>
            <person name="Friedrich D."/>
            <person name="Gadbois L."/>
            <person name="Gearin G."/>
            <person name="Gearin C.R."/>
            <person name="Giannoukos G."/>
            <person name="Goode T."/>
            <person name="Graham J."/>
            <person name="Grandbois E."/>
            <person name="Grewal S."/>
            <person name="Gyaltsen K."/>
            <person name="Hafez N."/>
            <person name="Hagos B."/>
            <person name="Hall J."/>
            <person name="Henson C."/>
            <person name="Hollinger A."/>
            <person name="Honan T."/>
            <person name="Huard M.D."/>
            <person name="Hughes L."/>
            <person name="Hurhula B."/>
            <person name="Husby M.E."/>
            <person name="Kamat A."/>
            <person name="Kanga B."/>
            <person name="Kashin S."/>
            <person name="Khazanovich D."/>
            <person name="Kisner P."/>
            <person name="Lance K."/>
            <person name="Lara M."/>
            <person name="Lee W."/>
            <person name="Lennon N."/>
            <person name="Letendre F."/>
            <person name="LeVine R."/>
            <person name="Lipovsky A."/>
            <person name="Liu X."/>
            <person name="Liu J."/>
            <person name="Liu S."/>
            <person name="Lokyitsang T."/>
            <person name="Lokyitsang Y."/>
            <person name="Lubonja R."/>
            <person name="Lui A."/>
            <person name="MacDonald P."/>
            <person name="Magnisalis V."/>
            <person name="Maru K."/>
            <person name="Matthews C."/>
            <person name="McCusker W."/>
            <person name="McDonough S."/>
            <person name="Mehta T."/>
            <person name="Meldrim J."/>
            <person name="Meneus L."/>
            <person name="Mihai O."/>
            <person name="Mihalev A."/>
            <person name="Mihova T."/>
            <person name="Mittelman R."/>
            <person name="Mlenga V."/>
            <person name="Montmayeur A."/>
            <person name="Mulrain L."/>
            <person name="Navidi A."/>
            <person name="Naylor J."/>
            <person name="Negash T."/>
            <person name="Nguyen T."/>
            <person name="Nguyen N."/>
            <person name="Nicol R."/>
            <person name="Norbu C."/>
            <person name="Norbu N."/>
            <person name="Novod N."/>
            <person name="O'Neill B."/>
            <person name="Osman S."/>
            <person name="Markiewicz E."/>
            <person name="Oyono O.L."/>
            <person name="Patti C."/>
            <person name="Phunkhang P."/>
            <person name="Pierre F."/>
            <person name="Priest M."/>
            <person name="Raghuraman S."/>
            <person name="Rege F."/>
            <person name="Reyes R."/>
            <person name="Rise C."/>
            <person name="Rogov P."/>
            <person name="Ross K."/>
            <person name="Ryan E."/>
            <person name="Settipalli S."/>
            <person name="Shea T."/>
            <person name="Sherpa N."/>
            <person name="Shi L."/>
            <person name="Shih D."/>
            <person name="Sparrow T."/>
            <person name="Spaulding J."/>
            <person name="Stalker J."/>
            <person name="Stange-Thomann N."/>
            <person name="Stavropoulos S."/>
            <person name="Stone C."/>
            <person name="Strader C."/>
            <person name="Tesfaye S."/>
            <person name="Thomson T."/>
            <person name="Thoulutsang Y."/>
            <person name="Thoulutsang D."/>
            <person name="Topham K."/>
            <person name="Topping I."/>
            <person name="Tsamla T."/>
            <person name="Vassiliev H."/>
            <person name="Vo A."/>
            <person name="Wangchuk T."/>
            <person name="Wangdi T."/>
            <person name="Weiand M."/>
            <person name="Wilkinson J."/>
            <person name="Wilson A."/>
            <person name="Yadav S."/>
            <person name="Young G."/>
            <person name="Yu Q."/>
            <person name="Zembek L."/>
            <person name="Zhong D."/>
            <person name="Zimmer A."/>
            <person name="Zwirko Z."/>
            <person name="Jaffe D.B."/>
            <person name="Alvarez P."/>
            <person name="Brockman W."/>
            <person name="Butler J."/>
            <person name="Chin C."/>
            <person name="Gnerre S."/>
            <person name="Grabherr M."/>
            <person name="Kleber M."/>
            <person name="Mauceli E."/>
            <person name="MacCallum I."/>
        </authorList>
    </citation>
    <scope>NUCLEOTIDE SEQUENCE [LARGE SCALE GENOMIC DNA]</scope>
    <source>
        <strain evidence="14">Tai18E2 / Tucson 14021-0261.01</strain>
    </source>
</reference>
<dbReference type="GO" id="GO:0005576">
    <property type="term" value="C:extracellular region"/>
    <property type="evidence" value="ECO:0007669"/>
    <property type="project" value="UniProtKB-SubCell"/>
</dbReference>
<reference evidence="13 14" key="2">
    <citation type="journal article" date="2007" name="PLoS Biol.">
        <title>Principles of genome evolution in the Drosophila melanogaster species group.</title>
        <authorList>
            <person name="Ranz J.M."/>
            <person name="Maurin D."/>
            <person name="Chan Y.S."/>
            <person name="von Grotthuss M."/>
            <person name="Hillier L.W."/>
            <person name="Roote J."/>
            <person name="Ashburner M."/>
            <person name="Bergman C.M."/>
        </authorList>
    </citation>
    <scope>NUCLEOTIDE SEQUENCE [LARGE SCALE GENOMIC DNA]</scope>
    <source>
        <strain evidence="14">Tai18E2 / Tucson 14021-0261.01</strain>
    </source>
</reference>
<dbReference type="EMBL" id="CM000158">
    <property type="protein sequence ID" value="EDW92152.2"/>
    <property type="molecule type" value="Genomic_DNA"/>
</dbReference>
<keyword evidence="3 10" id="KW-0645">Protease</keyword>
<protein>
    <recommendedName>
        <fullName evidence="12">Peptidase S1 domain-containing protein</fullName>
    </recommendedName>
</protein>
<dbReference type="OrthoDB" id="7857718at2759"/>
<feature type="domain" description="Peptidase S1" evidence="12">
    <location>
        <begin position="38"/>
        <end position="266"/>
    </location>
</feature>
<organism evidence="13 14">
    <name type="scientific">Drosophila yakuba</name>
    <name type="common">Fruit fly</name>
    <dbReference type="NCBI Taxonomy" id="7245"/>
    <lineage>
        <taxon>Eukaryota</taxon>
        <taxon>Metazoa</taxon>
        <taxon>Ecdysozoa</taxon>
        <taxon>Arthropoda</taxon>
        <taxon>Hexapoda</taxon>
        <taxon>Insecta</taxon>
        <taxon>Pterygota</taxon>
        <taxon>Neoptera</taxon>
        <taxon>Endopterygota</taxon>
        <taxon>Diptera</taxon>
        <taxon>Brachycera</taxon>
        <taxon>Muscomorpha</taxon>
        <taxon>Ephydroidea</taxon>
        <taxon>Drosophilidae</taxon>
        <taxon>Drosophila</taxon>
        <taxon>Sophophora</taxon>
    </lineage>
</organism>
<evidence type="ECO:0000256" key="10">
    <source>
        <dbReference type="RuleBase" id="RU363034"/>
    </source>
</evidence>
<dbReference type="Proteomes" id="UP000002282">
    <property type="component" value="Chromosome 2R"/>
</dbReference>
<evidence type="ECO:0000256" key="11">
    <source>
        <dbReference type="SAM" id="SignalP"/>
    </source>
</evidence>
<dbReference type="FunFam" id="2.40.10.10:FF:000146">
    <property type="entry name" value="Serine protease 53"/>
    <property type="match status" value="1"/>
</dbReference>
<dbReference type="PROSITE" id="PS00134">
    <property type="entry name" value="TRYPSIN_HIS"/>
    <property type="match status" value="1"/>
</dbReference>
<dbReference type="InterPro" id="IPR009003">
    <property type="entry name" value="Peptidase_S1_PA"/>
</dbReference>
<keyword evidence="4 11" id="KW-0732">Signal</keyword>
<dbReference type="GO" id="GO:0006508">
    <property type="term" value="P:proteolysis"/>
    <property type="evidence" value="ECO:0007669"/>
    <property type="project" value="UniProtKB-KW"/>
</dbReference>
<dbReference type="PANTHER" id="PTHR24256">
    <property type="entry name" value="TRYPTASE-RELATED"/>
    <property type="match status" value="1"/>
</dbReference>
<dbReference type="Pfam" id="PF00089">
    <property type="entry name" value="Trypsin"/>
    <property type="match status" value="2"/>
</dbReference>
<sequence>MRSLVSVALLTLLTVFFTENVNSKFLEYPCGMAPTAKINGGEDANAKYSVWMAAIFNSTYLQCGGTIIHKRFVLTAAHCLQNQTQLYVRLGARNISNPSAVYTVENTIVNPNYNKWTVESDIGLLQLSNSITYNALVQPICIFMDKSIKPAVENLKTFRAFGWGLKEGRLSDILQTVDLTQYKREVCESTLIVNLSSAHICAGREEERGDTCRGDSGGPLSTSFKNSPMEVEVQLGIVSAGTTECNGVAVYTDVTSYVDWIKSTIATHDLSQKYNGRKETFMSNPFAQPPIPVHPPAIPVYYPTIAVDPPPIPVQPPPIPVYYPPYSVDPPPIPQRTHRLIHPQSLPPMLYNDCSPNISTPIAQLSIYGPGFTTLGVFITDQLIITAATDLPEVAASLYVVVEEPTRSAIFQIDSVSKHPNFSNDYQNDIAALKIVGSIKTHPYKPICILTTAQYQLKAESHSLFNILNKTSDVKFVANPMKRDLCSWYMGFEIHESQVCVEEPPNNTSDLQQNHDYIMAGELYANNQKRHLLFGIFSFSNEGIHVFTNVMRHTNWISSLL</sequence>
<evidence type="ECO:0000256" key="5">
    <source>
        <dbReference type="ARBA" id="ARBA00022801"/>
    </source>
</evidence>
<comment type="subcellular location">
    <subcellularLocation>
        <location evidence="1">Secreted</location>
    </subcellularLocation>
</comment>
<keyword evidence="7" id="KW-0865">Zymogen</keyword>
<accession>B4P7Z7</accession>
<dbReference type="InterPro" id="IPR043504">
    <property type="entry name" value="Peptidase_S1_PA_chymotrypsin"/>
</dbReference>
<evidence type="ECO:0000256" key="6">
    <source>
        <dbReference type="ARBA" id="ARBA00022825"/>
    </source>
</evidence>
<keyword evidence="2" id="KW-0964">Secreted</keyword>
<evidence type="ECO:0000256" key="8">
    <source>
        <dbReference type="ARBA" id="ARBA00023157"/>
    </source>
</evidence>
<evidence type="ECO:0000313" key="13">
    <source>
        <dbReference type="EMBL" id="EDW92152.2"/>
    </source>
</evidence>
<dbReference type="GO" id="GO:0035207">
    <property type="term" value="P:negative regulation of hemocyte proliferation"/>
    <property type="evidence" value="ECO:0007669"/>
    <property type="project" value="EnsemblMetazoa"/>
</dbReference>
<dbReference type="InterPro" id="IPR018114">
    <property type="entry name" value="TRYPSIN_HIS"/>
</dbReference>
<keyword evidence="6 10" id="KW-0720">Serine protease</keyword>
<dbReference type="CDD" id="cd00190">
    <property type="entry name" value="Tryp_SPc"/>
    <property type="match status" value="1"/>
</dbReference>
<dbReference type="PROSITE" id="PS50240">
    <property type="entry name" value="TRYPSIN_DOM"/>
    <property type="match status" value="1"/>
</dbReference>
<dbReference type="GO" id="GO:0004252">
    <property type="term" value="F:serine-type endopeptidase activity"/>
    <property type="evidence" value="ECO:0007669"/>
    <property type="project" value="InterPro"/>
</dbReference>
<evidence type="ECO:0000256" key="2">
    <source>
        <dbReference type="ARBA" id="ARBA00022525"/>
    </source>
</evidence>
<dbReference type="Gene3D" id="2.40.10.10">
    <property type="entry name" value="Trypsin-like serine proteases"/>
    <property type="match status" value="2"/>
</dbReference>
<gene>
    <name evidence="13" type="primary">Dyak\GE11663</name>
    <name evidence="13" type="synonym">dyak_GLEANR_11977</name>
    <name evidence="13" type="synonym">GE11663</name>
    <name evidence="13" type="ORF">Dyak_GE11663</name>
</gene>
<evidence type="ECO:0000313" key="14">
    <source>
        <dbReference type="Proteomes" id="UP000002282"/>
    </source>
</evidence>
<dbReference type="HOGENOM" id="CLU_004497_6_2_1"/>
<dbReference type="AlphaFoldDB" id="B4P7Z7"/>
<dbReference type="SUPFAM" id="SSF50494">
    <property type="entry name" value="Trypsin-like serine proteases"/>
    <property type="match status" value="2"/>
</dbReference>
<dbReference type="eggNOG" id="KOG3627">
    <property type="taxonomic scope" value="Eukaryota"/>
</dbReference>
<dbReference type="InterPro" id="IPR033116">
    <property type="entry name" value="TRYPSIN_SER"/>
</dbReference>
<keyword evidence="8" id="KW-1015">Disulfide bond</keyword>
<comment type="similarity">
    <text evidence="9">Belongs to the peptidase S1 family. CLIP subfamily.</text>
</comment>
<evidence type="ECO:0000256" key="3">
    <source>
        <dbReference type="ARBA" id="ARBA00022670"/>
    </source>
</evidence>
<evidence type="ECO:0000256" key="4">
    <source>
        <dbReference type="ARBA" id="ARBA00022729"/>
    </source>
</evidence>
<proteinExistence type="inferred from homology"/>
<name>B4P7Z7_DROYA</name>
<evidence type="ECO:0000259" key="12">
    <source>
        <dbReference type="PROSITE" id="PS50240"/>
    </source>
</evidence>
<keyword evidence="14" id="KW-1185">Reference proteome</keyword>
<evidence type="ECO:0000256" key="1">
    <source>
        <dbReference type="ARBA" id="ARBA00004613"/>
    </source>
</evidence>
<feature type="chain" id="PRO_5006458778" description="Peptidase S1 domain-containing protein" evidence="11">
    <location>
        <begin position="24"/>
        <end position="561"/>
    </location>
</feature>
<keyword evidence="5 10" id="KW-0378">Hydrolase</keyword>
<evidence type="ECO:0000256" key="9">
    <source>
        <dbReference type="ARBA" id="ARBA00024195"/>
    </source>
</evidence>
<dbReference type="InterPro" id="IPR001254">
    <property type="entry name" value="Trypsin_dom"/>
</dbReference>
<dbReference type="SMART" id="SM00020">
    <property type="entry name" value="Tryp_SPc"/>
    <property type="match status" value="1"/>
</dbReference>
<feature type="signal peptide" evidence="11">
    <location>
        <begin position="1"/>
        <end position="23"/>
    </location>
</feature>
<dbReference type="InterPro" id="IPR051487">
    <property type="entry name" value="Ser/Thr_Proteases_Immune/Dev"/>
</dbReference>
<dbReference type="PROSITE" id="PS00135">
    <property type="entry name" value="TRYPSIN_SER"/>
    <property type="match status" value="1"/>
</dbReference>
<dbReference type="PRINTS" id="PR00722">
    <property type="entry name" value="CHYMOTRYPSIN"/>
</dbReference>
<dbReference type="KEGG" id="dya:Dyak_GE11663"/>
<evidence type="ECO:0000256" key="7">
    <source>
        <dbReference type="ARBA" id="ARBA00023145"/>
    </source>
</evidence>